<protein>
    <submittedName>
        <fullName evidence="1">Uncharacterized protein</fullName>
    </submittedName>
</protein>
<comment type="caution">
    <text evidence="1">The sequence shown here is derived from an EMBL/GenBank/DDBJ whole genome shotgun (WGS) entry which is preliminary data.</text>
</comment>
<proteinExistence type="predicted"/>
<organism evidence="1 2">
    <name type="scientific">Penicillium cosmopolitanum</name>
    <dbReference type="NCBI Taxonomy" id="1131564"/>
    <lineage>
        <taxon>Eukaryota</taxon>
        <taxon>Fungi</taxon>
        <taxon>Dikarya</taxon>
        <taxon>Ascomycota</taxon>
        <taxon>Pezizomycotina</taxon>
        <taxon>Eurotiomycetes</taxon>
        <taxon>Eurotiomycetidae</taxon>
        <taxon>Eurotiales</taxon>
        <taxon>Aspergillaceae</taxon>
        <taxon>Penicillium</taxon>
    </lineage>
</organism>
<evidence type="ECO:0000313" key="1">
    <source>
        <dbReference type="EMBL" id="KAJ5378395.1"/>
    </source>
</evidence>
<accession>A0A9W9SHD7</accession>
<reference evidence="1" key="1">
    <citation type="submission" date="2022-12" db="EMBL/GenBank/DDBJ databases">
        <authorList>
            <person name="Petersen C."/>
        </authorList>
    </citation>
    <scope>NUCLEOTIDE SEQUENCE</scope>
    <source>
        <strain evidence="1">IBT 29677</strain>
    </source>
</reference>
<reference evidence="1" key="2">
    <citation type="journal article" date="2023" name="IMA Fungus">
        <title>Comparative genomic study of the Penicillium genus elucidates a diverse pangenome and 15 lateral gene transfer events.</title>
        <authorList>
            <person name="Petersen C."/>
            <person name="Sorensen T."/>
            <person name="Nielsen M.R."/>
            <person name="Sondergaard T.E."/>
            <person name="Sorensen J.L."/>
            <person name="Fitzpatrick D.A."/>
            <person name="Frisvad J.C."/>
            <person name="Nielsen K.L."/>
        </authorList>
    </citation>
    <scope>NUCLEOTIDE SEQUENCE</scope>
    <source>
        <strain evidence="1">IBT 29677</strain>
    </source>
</reference>
<keyword evidence="2" id="KW-1185">Reference proteome</keyword>
<dbReference type="Proteomes" id="UP001147747">
    <property type="component" value="Unassembled WGS sequence"/>
</dbReference>
<dbReference type="EMBL" id="JAPZBU010000011">
    <property type="protein sequence ID" value="KAJ5378395.1"/>
    <property type="molecule type" value="Genomic_DNA"/>
</dbReference>
<sequence>MTLGRQSFISRAASRRHDIPHIHRWEGETGFTKVGLAEKLDSTASPITPVGNIKQESLLVGASTYHKKDEVLHFLFF</sequence>
<gene>
    <name evidence="1" type="ORF">N7509_011514</name>
</gene>
<evidence type="ECO:0000313" key="2">
    <source>
        <dbReference type="Proteomes" id="UP001147747"/>
    </source>
</evidence>
<dbReference type="GeneID" id="81375131"/>
<dbReference type="AlphaFoldDB" id="A0A9W9SHD7"/>
<name>A0A9W9SHD7_9EURO</name>
<dbReference type="RefSeq" id="XP_056482181.1">
    <property type="nucleotide sequence ID" value="XM_056636151.1"/>
</dbReference>